<protein>
    <submittedName>
        <fullName evidence="2">Carboxymuconolactone decarboxylase family protein</fullName>
    </submittedName>
</protein>
<feature type="domain" description="Carboxymuconolactone decarboxylase-like" evidence="1">
    <location>
        <begin position="55"/>
        <end position="118"/>
    </location>
</feature>
<reference evidence="3" key="1">
    <citation type="submission" date="2018-09" db="EMBL/GenBank/DDBJ databases">
        <title>Acidovorax cavernicola nov. sp. isolated from Gruta de las Maravillas (Aracena, Spain).</title>
        <authorList>
            <person name="Jurado V."/>
            <person name="Gutierrez-Patricio S."/>
            <person name="Gonzalez-Pimentel J.L."/>
            <person name="Miller A.Z."/>
            <person name="Laiz L."/>
            <person name="Saiz-Jimenez C."/>
        </authorList>
    </citation>
    <scope>NUCLEOTIDE SEQUENCE [LARGE SCALE GENOMIC DNA]</scope>
    <source>
        <strain evidence="3">1011MAR3C25</strain>
    </source>
</reference>
<dbReference type="Pfam" id="PF02627">
    <property type="entry name" value="CMD"/>
    <property type="match status" value="1"/>
</dbReference>
<accession>A0A418SR01</accession>
<organism evidence="2 3">
    <name type="scientific">Paracoccus onubensis</name>
    <dbReference type="NCBI Taxonomy" id="1675788"/>
    <lineage>
        <taxon>Bacteria</taxon>
        <taxon>Pseudomonadati</taxon>
        <taxon>Pseudomonadota</taxon>
        <taxon>Alphaproteobacteria</taxon>
        <taxon>Rhodobacterales</taxon>
        <taxon>Paracoccaceae</taxon>
        <taxon>Paracoccus</taxon>
    </lineage>
</organism>
<proteinExistence type="predicted"/>
<keyword evidence="3" id="KW-1185">Reference proteome</keyword>
<dbReference type="Gene3D" id="1.20.1290.10">
    <property type="entry name" value="AhpD-like"/>
    <property type="match status" value="1"/>
</dbReference>
<dbReference type="EMBL" id="QZCG01000011">
    <property type="protein sequence ID" value="RJE83380.1"/>
    <property type="molecule type" value="Genomic_DNA"/>
</dbReference>
<dbReference type="NCBIfam" id="TIGR00778">
    <property type="entry name" value="ahpD_dom"/>
    <property type="match status" value="1"/>
</dbReference>
<sequence>MESKKESLKQVNLDAVLLGDETLEFENSRFDPAQIEFYGLATKLADSVGYAAELSVEPQIAQLLRLRVAQINKCVFCLTAHMQAALDRGIPVAKVFHLPAWRESPMFSASDKAALAYCEALSRPDRPGFGEIHDALTKFFEERQIAEIAAIIINMHLWTRLKLAQGQVPVTSGES</sequence>
<dbReference type="InterPro" id="IPR003779">
    <property type="entry name" value="CMD-like"/>
</dbReference>
<dbReference type="AlphaFoldDB" id="A0A418SR01"/>
<dbReference type="InterPro" id="IPR004675">
    <property type="entry name" value="AhpD_core"/>
</dbReference>
<gene>
    <name evidence="2" type="ORF">D3P04_15960</name>
</gene>
<comment type="caution">
    <text evidence="2">The sequence shown here is derived from an EMBL/GenBank/DDBJ whole genome shotgun (WGS) entry which is preliminary data.</text>
</comment>
<dbReference type="InterPro" id="IPR029032">
    <property type="entry name" value="AhpD-like"/>
</dbReference>
<evidence type="ECO:0000313" key="3">
    <source>
        <dbReference type="Proteomes" id="UP000284202"/>
    </source>
</evidence>
<evidence type="ECO:0000259" key="1">
    <source>
        <dbReference type="Pfam" id="PF02627"/>
    </source>
</evidence>
<dbReference type="OrthoDB" id="9801997at2"/>
<evidence type="ECO:0000313" key="2">
    <source>
        <dbReference type="EMBL" id="RJE83380.1"/>
    </source>
</evidence>
<dbReference type="RefSeq" id="WP_119750673.1">
    <property type="nucleotide sequence ID" value="NZ_QZCG01000011.1"/>
</dbReference>
<dbReference type="PANTHER" id="PTHR34846:SF10">
    <property type="entry name" value="CYTOPLASMIC PROTEIN"/>
    <property type="match status" value="1"/>
</dbReference>
<name>A0A418SR01_9RHOB</name>
<dbReference type="PANTHER" id="PTHR34846">
    <property type="entry name" value="4-CARBOXYMUCONOLACTONE DECARBOXYLASE FAMILY PROTEIN (AFU_ORTHOLOGUE AFUA_6G11590)"/>
    <property type="match status" value="1"/>
</dbReference>
<dbReference type="Proteomes" id="UP000284202">
    <property type="component" value="Unassembled WGS sequence"/>
</dbReference>
<dbReference type="GO" id="GO:0051920">
    <property type="term" value="F:peroxiredoxin activity"/>
    <property type="evidence" value="ECO:0007669"/>
    <property type="project" value="InterPro"/>
</dbReference>
<dbReference type="SUPFAM" id="SSF69118">
    <property type="entry name" value="AhpD-like"/>
    <property type="match status" value="1"/>
</dbReference>